<dbReference type="GO" id="GO:0016020">
    <property type="term" value="C:membrane"/>
    <property type="evidence" value="ECO:0007669"/>
    <property type="project" value="UniProtKB-SubCell"/>
</dbReference>
<evidence type="ECO:0008006" key="10">
    <source>
        <dbReference type="Google" id="ProtNLM"/>
    </source>
</evidence>
<accession>A0A4Z0A2U6</accession>
<dbReference type="GO" id="GO:0022857">
    <property type="term" value="F:transmembrane transporter activity"/>
    <property type="evidence" value="ECO:0007669"/>
    <property type="project" value="TreeGrafter"/>
</dbReference>
<dbReference type="Gene3D" id="1.20.1250.20">
    <property type="entry name" value="MFS general substrate transporter like domains"/>
    <property type="match status" value="1"/>
</dbReference>
<dbReference type="EMBL" id="SFCI01000403">
    <property type="protein sequence ID" value="TFY80018.1"/>
    <property type="molecule type" value="Genomic_DNA"/>
</dbReference>
<name>A0A4Z0A2U6_9AGAM</name>
<evidence type="ECO:0000313" key="8">
    <source>
        <dbReference type="EMBL" id="TFY80018.1"/>
    </source>
</evidence>
<dbReference type="STRING" id="135208.A0A4Z0A2U6"/>
<keyword evidence="5 7" id="KW-0472">Membrane</keyword>
<evidence type="ECO:0000256" key="3">
    <source>
        <dbReference type="ARBA" id="ARBA00022692"/>
    </source>
</evidence>
<feature type="transmembrane region" description="Helical" evidence="7">
    <location>
        <begin position="58"/>
        <end position="76"/>
    </location>
</feature>
<gene>
    <name evidence="8" type="ORF">EWM64_g3996</name>
</gene>
<keyword evidence="3 7" id="KW-0812">Transmembrane</keyword>
<feature type="transmembrane region" description="Helical" evidence="7">
    <location>
        <begin position="149"/>
        <end position="172"/>
    </location>
</feature>
<dbReference type="PANTHER" id="PTHR43791:SF19">
    <property type="entry name" value="TRANSPORTER, PUTATIVE (AFU_ORTHOLOGUE AFUA_1G01812)-RELATED"/>
    <property type="match status" value="1"/>
</dbReference>
<comment type="subcellular location">
    <subcellularLocation>
        <location evidence="1">Membrane</location>
        <topology evidence="1">Multi-pass membrane protein</topology>
    </subcellularLocation>
</comment>
<keyword evidence="9" id="KW-1185">Reference proteome</keyword>
<feature type="transmembrane region" description="Helical" evidence="7">
    <location>
        <begin position="96"/>
        <end position="117"/>
    </location>
</feature>
<dbReference type="AlphaFoldDB" id="A0A4Z0A2U6"/>
<evidence type="ECO:0000313" key="9">
    <source>
        <dbReference type="Proteomes" id="UP000298061"/>
    </source>
</evidence>
<organism evidence="8 9">
    <name type="scientific">Hericium alpestre</name>
    <dbReference type="NCBI Taxonomy" id="135208"/>
    <lineage>
        <taxon>Eukaryota</taxon>
        <taxon>Fungi</taxon>
        <taxon>Dikarya</taxon>
        <taxon>Basidiomycota</taxon>
        <taxon>Agaricomycotina</taxon>
        <taxon>Agaricomycetes</taxon>
        <taxon>Russulales</taxon>
        <taxon>Hericiaceae</taxon>
        <taxon>Hericium</taxon>
    </lineage>
</organism>
<dbReference type="PANTHER" id="PTHR43791">
    <property type="entry name" value="PERMEASE-RELATED"/>
    <property type="match status" value="1"/>
</dbReference>
<keyword evidence="4 7" id="KW-1133">Transmembrane helix</keyword>
<evidence type="ECO:0000256" key="1">
    <source>
        <dbReference type="ARBA" id="ARBA00004141"/>
    </source>
</evidence>
<evidence type="ECO:0000256" key="4">
    <source>
        <dbReference type="ARBA" id="ARBA00022989"/>
    </source>
</evidence>
<comment type="caution">
    <text evidence="8">The sequence shown here is derived from an EMBL/GenBank/DDBJ whole genome shotgun (WGS) entry which is preliminary data.</text>
</comment>
<evidence type="ECO:0000256" key="2">
    <source>
        <dbReference type="ARBA" id="ARBA00022448"/>
    </source>
</evidence>
<sequence>MSKITPSPAPSTHLTDEEKGASVQVTQEEKHETPLYNPHVDISGVDERKLMRKLDMRLVPWLSLLYLLSFLDRTSIGNAKLYGLETDLHITDNQYLIGLTIFFFPYAIFEVPSNVFLKRLRPSLWLSGLMLLWGIMMTVQGLVHNYGGLLGTLPTAGESFPALIFAFSASFFI</sequence>
<keyword evidence="2" id="KW-0813">Transport</keyword>
<dbReference type="InterPro" id="IPR036259">
    <property type="entry name" value="MFS_trans_sf"/>
</dbReference>
<feature type="transmembrane region" description="Helical" evidence="7">
    <location>
        <begin position="124"/>
        <end position="143"/>
    </location>
</feature>
<evidence type="ECO:0000256" key="6">
    <source>
        <dbReference type="SAM" id="MobiDB-lite"/>
    </source>
</evidence>
<dbReference type="Proteomes" id="UP000298061">
    <property type="component" value="Unassembled WGS sequence"/>
</dbReference>
<proteinExistence type="predicted"/>
<feature type="region of interest" description="Disordered" evidence="6">
    <location>
        <begin position="1"/>
        <end position="30"/>
    </location>
</feature>
<protein>
    <recommendedName>
        <fullName evidence="10">Major facilitator superfamily (MFS) profile domain-containing protein</fullName>
    </recommendedName>
</protein>
<reference evidence="8 9" key="1">
    <citation type="submission" date="2019-02" db="EMBL/GenBank/DDBJ databases">
        <title>Genome sequencing of the rare red list fungi Hericium alpestre (H. flagellum).</title>
        <authorList>
            <person name="Buettner E."/>
            <person name="Kellner H."/>
        </authorList>
    </citation>
    <scope>NUCLEOTIDE SEQUENCE [LARGE SCALE GENOMIC DNA]</scope>
    <source>
        <strain evidence="8 9">DSM 108284</strain>
    </source>
</reference>
<dbReference type="SUPFAM" id="SSF103473">
    <property type="entry name" value="MFS general substrate transporter"/>
    <property type="match status" value="1"/>
</dbReference>
<evidence type="ECO:0000256" key="5">
    <source>
        <dbReference type="ARBA" id="ARBA00023136"/>
    </source>
</evidence>
<evidence type="ECO:0000256" key="7">
    <source>
        <dbReference type="SAM" id="Phobius"/>
    </source>
</evidence>
<dbReference type="OrthoDB" id="2962993at2759"/>